<comment type="similarity">
    <text evidence="4 11">Belongs to the MoeA family.</text>
</comment>
<dbReference type="GO" id="GO:0046872">
    <property type="term" value="F:metal ion binding"/>
    <property type="evidence" value="ECO:0007669"/>
    <property type="project" value="UniProtKB-UniRule"/>
</dbReference>
<dbReference type="SMART" id="SM00852">
    <property type="entry name" value="MoCF_biosynth"/>
    <property type="match status" value="1"/>
</dbReference>
<comment type="catalytic activity">
    <reaction evidence="10">
        <text>adenylyl-molybdopterin + molybdate = Mo-molybdopterin + AMP + H(+)</text>
        <dbReference type="Rhea" id="RHEA:35047"/>
        <dbReference type="ChEBI" id="CHEBI:15378"/>
        <dbReference type="ChEBI" id="CHEBI:36264"/>
        <dbReference type="ChEBI" id="CHEBI:62727"/>
        <dbReference type="ChEBI" id="CHEBI:71302"/>
        <dbReference type="ChEBI" id="CHEBI:456215"/>
        <dbReference type="EC" id="2.10.1.1"/>
    </reaction>
</comment>
<proteinExistence type="inferred from homology"/>
<evidence type="ECO:0000256" key="10">
    <source>
        <dbReference type="ARBA" id="ARBA00047317"/>
    </source>
</evidence>
<dbReference type="InterPro" id="IPR005111">
    <property type="entry name" value="MoeA_C_domain_IV"/>
</dbReference>
<dbReference type="InterPro" id="IPR036425">
    <property type="entry name" value="MoaB/Mog-like_dom_sf"/>
</dbReference>
<dbReference type="Pfam" id="PF00994">
    <property type="entry name" value="MoCF_biosynth"/>
    <property type="match status" value="1"/>
</dbReference>
<evidence type="ECO:0000313" key="14">
    <source>
        <dbReference type="Proteomes" id="UP000646365"/>
    </source>
</evidence>
<comment type="function">
    <text evidence="2 11">Catalyzes the insertion of molybdate into adenylated molybdopterin with the concomitant release of AMP.</text>
</comment>
<dbReference type="InterPro" id="IPR038987">
    <property type="entry name" value="MoeA-like"/>
</dbReference>
<dbReference type="CDD" id="cd00887">
    <property type="entry name" value="MoeA"/>
    <property type="match status" value="1"/>
</dbReference>
<dbReference type="FunFam" id="2.170.190.11:FF:000001">
    <property type="entry name" value="Molybdopterin molybdenumtransferase"/>
    <property type="match status" value="1"/>
</dbReference>
<comment type="caution">
    <text evidence="13">The sequence shown here is derived from an EMBL/GenBank/DDBJ whole genome shotgun (WGS) entry which is preliminary data.</text>
</comment>
<dbReference type="InterPro" id="IPR005110">
    <property type="entry name" value="MoeA_linker/N"/>
</dbReference>
<dbReference type="RefSeq" id="WP_189051228.1">
    <property type="nucleotide sequence ID" value="NZ_BMJQ01000017.1"/>
</dbReference>
<protein>
    <recommendedName>
        <fullName evidence="11">Molybdopterin molybdenumtransferase</fullName>
        <ecNumber evidence="11">2.10.1.1</ecNumber>
    </recommendedName>
</protein>
<evidence type="ECO:0000256" key="9">
    <source>
        <dbReference type="ARBA" id="ARBA00023150"/>
    </source>
</evidence>
<evidence type="ECO:0000256" key="11">
    <source>
        <dbReference type="RuleBase" id="RU365090"/>
    </source>
</evidence>
<keyword evidence="14" id="KW-1185">Reference proteome</keyword>
<sequence length="407" mass="41743">MISVADALARIREGLTPLGAELISLADAYGRVLAEDLTARRTQPPFAVSAMDGYAVRAADVAVLPTRLKLVGYVPAGGRHEGTLGPGEAVRIFTGARLPDGADAVVIQEDTEASDGTVLVHDTVGAFGPGRHVRQAGIDFVEGEVGLKAGRRLSARDVGLAAAMNRPWLMVHRRPRVAILPTGDEVALPGDPIGPNQIVSSNGAALAALIAASGGIPIQLGIARDDGATLKTMARGAEGADLLVTIGGASVGEHDLVKSALGEIGLTVDFWKIAMRPGKPLMFGRLGATAVLGLPGNPVSALVCGMLFLRPALERLQGLPGDGPLPEPALAGAALAANDGRQDYLRARLVRGPDGAWVAMPFEKQDSSMMSALAGADCLIVRPPAAPAVPAGAPVDVIRLSEGAYAL</sequence>
<dbReference type="PANTHER" id="PTHR10192:SF5">
    <property type="entry name" value="GEPHYRIN"/>
    <property type="match status" value="1"/>
</dbReference>
<dbReference type="GO" id="GO:0061599">
    <property type="term" value="F:molybdopterin molybdotransferase activity"/>
    <property type="evidence" value="ECO:0007669"/>
    <property type="project" value="UniProtKB-UniRule"/>
</dbReference>
<dbReference type="PROSITE" id="PS01079">
    <property type="entry name" value="MOCF_BIOSYNTHESIS_2"/>
    <property type="match status" value="1"/>
</dbReference>
<dbReference type="Gene3D" id="3.90.105.10">
    <property type="entry name" value="Molybdopterin biosynthesis moea protein, domain 2"/>
    <property type="match status" value="1"/>
</dbReference>
<evidence type="ECO:0000256" key="7">
    <source>
        <dbReference type="ARBA" id="ARBA00022723"/>
    </source>
</evidence>
<feature type="domain" description="MoaB/Mog" evidence="12">
    <location>
        <begin position="178"/>
        <end position="315"/>
    </location>
</feature>
<comment type="pathway">
    <text evidence="3 11">Cofactor biosynthesis; molybdopterin biosynthesis.</text>
</comment>
<dbReference type="Gene3D" id="2.170.190.11">
    <property type="entry name" value="Molybdopterin biosynthesis moea protein, domain 3"/>
    <property type="match status" value="1"/>
</dbReference>
<dbReference type="NCBIfam" id="NF045515">
    <property type="entry name" value="Glp_gephyrin"/>
    <property type="match status" value="1"/>
</dbReference>
<dbReference type="InterPro" id="IPR001453">
    <property type="entry name" value="MoaB/Mog_dom"/>
</dbReference>
<comment type="cofactor">
    <cofactor evidence="1 11">
        <name>Mg(2+)</name>
        <dbReference type="ChEBI" id="CHEBI:18420"/>
    </cofactor>
</comment>
<reference evidence="13" key="2">
    <citation type="submission" date="2020-09" db="EMBL/GenBank/DDBJ databases">
        <authorList>
            <person name="Sun Q."/>
            <person name="Zhou Y."/>
        </authorList>
    </citation>
    <scope>NUCLEOTIDE SEQUENCE</scope>
    <source>
        <strain evidence="13">CGMCC 1.15725</strain>
    </source>
</reference>
<dbReference type="InterPro" id="IPR036688">
    <property type="entry name" value="MoeA_C_domain_IV_sf"/>
</dbReference>
<organism evidence="13 14">
    <name type="scientific">Aliidongia dinghuensis</name>
    <dbReference type="NCBI Taxonomy" id="1867774"/>
    <lineage>
        <taxon>Bacteria</taxon>
        <taxon>Pseudomonadati</taxon>
        <taxon>Pseudomonadota</taxon>
        <taxon>Alphaproteobacteria</taxon>
        <taxon>Rhodospirillales</taxon>
        <taxon>Dongiaceae</taxon>
        <taxon>Aliidongia</taxon>
    </lineage>
</organism>
<dbReference type="GO" id="GO:0005829">
    <property type="term" value="C:cytosol"/>
    <property type="evidence" value="ECO:0007669"/>
    <property type="project" value="TreeGrafter"/>
</dbReference>
<evidence type="ECO:0000256" key="6">
    <source>
        <dbReference type="ARBA" id="ARBA00022679"/>
    </source>
</evidence>
<dbReference type="PANTHER" id="PTHR10192">
    <property type="entry name" value="MOLYBDOPTERIN BIOSYNTHESIS PROTEIN"/>
    <property type="match status" value="1"/>
</dbReference>
<keyword evidence="9 11" id="KW-0501">Molybdenum cofactor biosynthesis</keyword>
<evidence type="ECO:0000256" key="2">
    <source>
        <dbReference type="ARBA" id="ARBA00002901"/>
    </source>
</evidence>
<evidence type="ECO:0000259" key="12">
    <source>
        <dbReference type="SMART" id="SM00852"/>
    </source>
</evidence>
<dbReference type="Pfam" id="PF03454">
    <property type="entry name" value="MoeA_C"/>
    <property type="match status" value="1"/>
</dbReference>
<dbReference type="Proteomes" id="UP000646365">
    <property type="component" value="Unassembled WGS sequence"/>
</dbReference>
<gene>
    <name evidence="13" type="primary">moeA</name>
    <name evidence="13" type="ORF">GCM10011611_53390</name>
</gene>
<dbReference type="SUPFAM" id="SSF63867">
    <property type="entry name" value="MoeA C-terminal domain-like"/>
    <property type="match status" value="1"/>
</dbReference>
<dbReference type="Pfam" id="PF03453">
    <property type="entry name" value="MoeA_N"/>
    <property type="match status" value="1"/>
</dbReference>
<keyword evidence="5 11" id="KW-0500">Molybdenum</keyword>
<dbReference type="InterPro" id="IPR036135">
    <property type="entry name" value="MoeA_linker/N_sf"/>
</dbReference>
<dbReference type="AlphaFoldDB" id="A0A8J3E6D3"/>
<reference evidence="13" key="1">
    <citation type="journal article" date="2014" name="Int. J. Syst. Evol. Microbiol.">
        <title>Complete genome sequence of Corynebacterium casei LMG S-19264T (=DSM 44701T), isolated from a smear-ripened cheese.</title>
        <authorList>
            <consortium name="US DOE Joint Genome Institute (JGI-PGF)"/>
            <person name="Walter F."/>
            <person name="Albersmeier A."/>
            <person name="Kalinowski J."/>
            <person name="Ruckert C."/>
        </authorList>
    </citation>
    <scope>NUCLEOTIDE SEQUENCE</scope>
    <source>
        <strain evidence="13">CGMCC 1.15725</strain>
    </source>
</reference>
<name>A0A8J3E6D3_9PROT</name>
<dbReference type="SUPFAM" id="SSF53218">
    <property type="entry name" value="Molybdenum cofactor biosynthesis proteins"/>
    <property type="match status" value="1"/>
</dbReference>
<dbReference type="Gene3D" id="3.40.980.10">
    <property type="entry name" value="MoaB/Mog-like domain"/>
    <property type="match status" value="1"/>
</dbReference>
<evidence type="ECO:0000313" key="13">
    <source>
        <dbReference type="EMBL" id="GGF40305.1"/>
    </source>
</evidence>
<dbReference type="EMBL" id="BMJQ01000017">
    <property type="protein sequence ID" value="GGF40305.1"/>
    <property type="molecule type" value="Genomic_DNA"/>
</dbReference>
<keyword evidence="7 11" id="KW-0479">Metal-binding</keyword>
<evidence type="ECO:0000256" key="3">
    <source>
        <dbReference type="ARBA" id="ARBA00005046"/>
    </source>
</evidence>
<dbReference type="GO" id="GO:0006777">
    <property type="term" value="P:Mo-molybdopterin cofactor biosynthetic process"/>
    <property type="evidence" value="ECO:0007669"/>
    <property type="project" value="UniProtKB-UniRule"/>
</dbReference>
<dbReference type="EC" id="2.10.1.1" evidence="11"/>
<evidence type="ECO:0000256" key="1">
    <source>
        <dbReference type="ARBA" id="ARBA00001946"/>
    </source>
</evidence>
<dbReference type="FunFam" id="3.40.980.10:FF:000004">
    <property type="entry name" value="Molybdopterin molybdenumtransferase"/>
    <property type="match status" value="1"/>
</dbReference>
<accession>A0A8J3E6D3</accession>
<dbReference type="UniPathway" id="UPA00344"/>
<keyword evidence="6 11" id="KW-0808">Transferase</keyword>
<evidence type="ECO:0000256" key="8">
    <source>
        <dbReference type="ARBA" id="ARBA00022842"/>
    </source>
</evidence>
<dbReference type="InterPro" id="IPR008284">
    <property type="entry name" value="MoCF_biosynth_CS"/>
</dbReference>
<evidence type="ECO:0000256" key="5">
    <source>
        <dbReference type="ARBA" id="ARBA00022505"/>
    </source>
</evidence>
<evidence type="ECO:0000256" key="4">
    <source>
        <dbReference type="ARBA" id="ARBA00010763"/>
    </source>
</evidence>
<dbReference type="Gene3D" id="2.40.340.10">
    <property type="entry name" value="MoeA, C-terminal, domain IV"/>
    <property type="match status" value="1"/>
</dbReference>
<keyword evidence="8 11" id="KW-0460">Magnesium</keyword>
<dbReference type="SUPFAM" id="SSF63882">
    <property type="entry name" value="MoeA N-terminal region -like"/>
    <property type="match status" value="1"/>
</dbReference>